<dbReference type="AlphaFoldDB" id="A0A0A9FV68"/>
<proteinExistence type="predicted"/>
<evidence type="ECO:0000313" key="1">
    <source>
        <dbReference type="EMBL" id="JAE16750.1"/>
    </source>
</evidence>
<sequence>MSRLGDAFPTVACLPKDTCLDVMS</sequence>
<protein>
    <submittedName>
        <fullName evidence="1">Uncharacterized protein</fullName>
    </submittedName>
</protein>
<organism evidence="1">
    <name type="scientific">Arundo donax</name>
    <name type="common">Giant reed</name>
    <name type="synonym">Donax arundinaceus</name>
    <dbReference type="NCBI Taxonomy" id="35708"/>
    <lineage>
        <taxon>Eukaryota</taxon>
        <taxon>Viridiplantae</taxon>
        <taxon>Streptophyta</taxon>
        <taxon>Embryophyta</taxon>
        <taxon>Tracheophyta</taxon>
        <taxon>Spermatophyta</taxon>
        <taxon>Magnoliopsida</taxon>
        <taxon>Liliopsida</taxon>
        <taxon>Poales</taxon>
        <taxon>Poaceae</taxon>
        <taxon>PACMAD clade</taxon>
        <taxon>Arundinoideae</taxon>
        <taxon>Arundineae</taxon>
        <taxon>Arundo</taxon>
    </lineage>
</organism>
<accession>A0A0A9FV68</accession>
<dbReference type="EMBL" id="GBRH01181146">
    <property type="protein sequence ID" value="JAE16750.1"/>
    <property type="molecule type" value="Transcribed_RNA"/>
</dbReference>
<reference evidence="1" key="1">
    <citation type="submission" date="2014-09" db="EMBL/GenBank/DDBJ databases">
        <authorList>
            <person name="Magalhaes I.L.F."/>
            <person name="Oliveira U."/>
            <person name="Santos F.R."/>
            <person name="Vidigal T.H.D.A."/>
            <person name="Brescovit A.D."/>
            <person name="Santos A.J."/>
        </authorList>
    </citation>
    <scope>NUCLEOTIDE SEQUENCE</scope>
    <source>
        <tissue evidence="1">Shoot tissue taken approximately 20 cm above the soil surface</tissue>
    </source>
</reference>
<name>A0A0A9FV68_ARUDO</name>
<reference evidence="1" key="2">
    <citation type="journal article" date="2015" name="Data Brief">
        <title>Shoot transcriptome of the giant reed, Arundo donax.</title>
        <authorList>
            <person name="Barrero R.A."/>
            <person name="Guerrero F.D."/>
            <person name="Moolhuijzen P."/>
            <person name="Goolsby J.A."/>
            <person name="Tidwell J."/>
            <person name="Bellgard S.E."/>
            <person name="Bellgard M.I."/>
        </authorList>
    </citation>
    <scope>NUCLEOTIDE SEQUENCE</scope>
    <source>
        <tissue evidence="1">Shoot tissue taken approximately 20 cm above the soil surface</tissue>
    </source>
</reference>